<evidence type="ECO:0000313" key="1">
    <source>
        <dbReference type="EMBL" id="KAK9739956.1"/>
    </source>
</evidence>
<gene>
    <name evidence="1" type="ORF">QE152_g8628</name>
</gene>
<accession>A0AAW1M1J3</accession>
<organism evidence="1 2">
    <name type="scientific">Popillia japonica</name>
    <name type="common">Japanese beetle</name>
    <dbReference type="NCBI Taxonomy" id="7064"/>
    <lineage>
        <taxon>Eukaryota</taxon>
        <taxon>Metazoa</taxon>
        <taxon>Ecdysozoa</taxon>
        <taxon>Arthropoda</taxon>
        <taxon>Hexapoda</taxon>
        <taxon>Insecta</taxon>
        <taxon>Pterygota</taxon>
        <taxon>Neoptera</taxon>
        <taxon>Endopterygota</taxon>
        <taxon>Coleoptera</taxon>
        <taxon>Polyphaga</taxon>
        <taxon>Scarabaeiformia</taxon>
        <taxon>Scarabaeidae</taxon>
        <taxon>Rutelinae</taxon>
        <taxon>Popillia</taxon>
    </lineage>
</organism>
<evidence type="ECO:0000313" key="2">
    <source>
        <dbReference type="Proteomes" id="UP001458880"/>
    </source>
</evidence>
<protein>
    <submittedName>
        <fullName evidence="1">Uncharacterized protein</fullName>
    </submittedName>
</protein>
<dbReference type="Proteomes" id="UP001458880">
    <property type="component" value="Unassembled WGS sequence"/>
</dbReference>
<comment type="caution">
    <text evidence="1">The sequence shown here is derived from an EMBL/GenBank/DDBJ whole genome shotgun (WGS) entry which is preliminary data.</text>
</comment>
<reference evidence="1 2" key="1">
    <citation type="journal article" date="2024" name="BMC Genomics">
        <title>De novo assembly and annotation of Popillia japonica's genome with initial clues to its potential as an invasive pest.</title>
        <authorList>
            <person name="Cucini C."/>
            <person name="Boschi S."/>
            <person name="Funari R."/>
            <person name="Cardaioli E."/>
            <person name="Iannotti N."/>
            <person name="Marturano G."/>
            <person name="Paoli F."/>
            <person name="Bruttini M."/>
            <person name="Carapelli A."/>
            <person name="Frati F."/>
            <person name="Nardi F."/>
        </authorList>
    </citation>
    <scope>NUCLEOTIDE SEQUENCE [LARGE SCALE GENOMIC DNA]</scope>
    <source>
        <strain evidence="1">DMR45628</strain>
    </source>
</reference>
<dbReference type="EMBL" id="JASPKY010000069">
    <property type="protein sequence ID" value="KAK9739956.1"/>
    <property type="molecule type" value="Genomic_DNA"/>
</dbReference>
<name>A0AAW1M1J3_POPJA</name>
<sequence length="77" mass="8353">MSVTSCVVSDKYARNALRSAWEKTTTRCPGVGVKISDAIRLWSASPPADRTSYDGAVEKIEHIEILLVTRSGASRSV</sequence>
<proteinExistence type="predicted"/>
<dbReference type="AlphaFoldDB" id="A0AAW1M1J3"/>
<keyword evidence="2" id="KW-1185">Reference proteome</keyword>